<evidence type="ECO:0000313" key="5">
    <source>
        <dbReference type="EMBL" id="EQD47572.1"/>
    </source>
</evidence>
<dbReference type="Pfam" id="PF03432">
    <property type="entry name" value="Relaxase"/>
    <property type="match status" value="1"/>
</dbReference>
<dbReference type="EMBL" id="AUZY01008044">
    <property type="protein sequence ID" value="EQD47572.1"/>
    <property type="molecule type" value="Genomic_DNA"/>
</dbReference>
<dbReference type="InterPro" id="IPR049751">
    <property type="entry name" value="TraI/MobA_relaxases"/>
</dbReference>
<evidence type="ECO:0000259" key="2">
    <source>
        <dbReference type="Pfam" id="PF03432"/>
    </source>
</evidence>
<organism evidence="5">
    <name type="scientific">mine drainage metagenome</name>
    <dbReference type="NCBI Taxonomy" id="410659"/>
    <lineage>
        <taxon>unclassified sequences</taxon>
        <taxon>metagenomes</taxon>
        <taxon>ecological metagenomes</taxon>
    </lineage>
</organism>
<evidence type="ECO:0000259" key="3">
    <source>
        <dbReference type="Pfam" id="PF18821"/>
    </source>
</evidence>
<dbReference type="Pfam" id="PF22863">
    <property type="entry name" value="TraI_middle"/>
    <property type="match status" value="1"/>
</dbReference>
<evidence type="ECO:0000256" key="1">
    <source>
        <dbReference type="SAM" id="MobiDB-lite"/>
    </source>
</evidence>
<sequence>MIGKVITLNKKPGGARRGFGPVVAYVARDAPDAQGRPQEPIVAAELGLINLDAECDTPEARALIAQLMNATAARSKGLRTNPAYHVALSWRDGEHPTIPQVDHAVAHVMKALGMTECQALWALHRDTDQDHVHVVMNRVHPDKGIVLGPPRFDYRVIDKACRELELAQGWQHTPGPYVIEGGPHGPVIVRRSRRERYERGLLHATRTTPEGQPVFNSSQQAERAARNQGVPSFQDWVTGDPARALHAVLQRLDPTWAEVHRAIADYGVRITREGTGMIVTTTLPEGRILTAKASQLGRTCSKARLEQRLGPYRPPLNALPPARETYLVFLARVQRGTEPEGRLPEQNDEDPQRSLRRTERAEARQALYERFKTELKLLQVRRHAARQALAERHRQERAELKDNLTIRRTLFKAEQKAAGVPLKLTASLWAFEAAKQREAVQKRHRAERQKPGDLPRSLVWRQWLEQQAGLGDEAAKSALRGIRYREQRKQHQSRNGLEGEDIDPLQPVLSSLHAEIDHRHQRIHYRDAQGNALFTDTGPRIEVHDTADATLEAALRVAAQKFGGRCRHHRLCGLPGAGGPDSGAFRHRSAES</sequence>
<evidence type="ECO:0000259" key="4">
    <source>
        <dbReference type="Pfam" id="PF22863"/>
    </source>
</evidence>
<proteinExistence type="predicted"/>
<feature type="region of interest" description="Disordered" evidence="1">
    <location>
        <begin position="337"/>
        <end position="360"/>
    </location>
</feature>
<dbReference type="InterPro" id="IPR040677">
    <property type="entry name" value="LPD7"/>
</dbReference>
<dbReference type="InterPro" id="IPR054462">
    <property type="entry name" value="TraI_M"/>
</dbReference>
<feature type="domain" description="MobA/VirD2-like nuclease" evidence="2">
    <location>
        <begin position="60"/>
        <end position="170"/>
    </location>
</feature>
<name>T0ZSR1_9ZZZZ</name>
<reference evidence="5" key="2">
    <citation type="journal article" date="2014" name="ISME J.">
        <title>Microbial stratification in low pH oxic and suboxic macroscopic growths along an acid mine drainage.</title>
        <authorList>
            <person name="Mendez-Garcia C."/>
            <person name="Mesa V."/>
            <person name="Sprenger R.R."/>
            <person name="Richter M."/>
            <person name="Diez M.S."/>
            <person name="Solano J."/>
            <person name="Bargiela R."/>
            <person name="Golyshina O.V."/>
            <person name="Manteca A."/>
            <person name="Ramos J.L."/>
            <person name="Gallego J.R."/>
            <person name="Llorente I."/>
            <person name="Martins Dos Santos V.A."/>
            <person name="Jensen O.N."/>
            <person name="Pelaez A.I."/>
            <person name="Sanchez J."/>
            <person name="Ferrer M."/>
        </authorList>
    </citation>
    <scope>NUCLEOTIDE SEQUENCE</scope>
</reference>
<dbReference type="Pfam" id="PF18821">
    <property type="entry name" value="LPD7"/>
    <property type="match status" value="1"/>
</dbReference>
<dbReference type="NCBIfam" id="NF041893">
    <property type="entry name" value="TraI_MobP_relax"/>
    <property type="match status" value="1"/>
</dbReference>
<dbReference type="AlphaFoldDB" id="T0ZSR1"/>
<feature type="domain" description="TraI-like middle" evidence="4">
    <location>
        <begin position="221"/>
        <end position="314"/>
    </location>
</feature>
<accession>T0ZSR1</accession>
<protein>
    <submittedName>
        <fullName evidence="5">Relaxase/mobilization nuclease family protein</fullName>
    </submittedName>
</protein>
<feature type="domain" description="Large polyvalent protein-associated" evidence="3">
    <location>
        <begin position="516"/>
        <end position="566"/>
    </location>
</feature>
<dbReference type="InterPro" id="IPR005094">
    <property type="entry name" value="Endonuclease_MobA/VirD2"/>
</dbReference>
<comment type="caution">
    <text evidence="5">The sequence shown here is derived from an EMBL/GenBank/DDBJ whole genome shotgun (WGS) entry which is preliminary data.</text>
</comment>
<feature type="region of interest" description="Disordered" evidence="1">
    <location>
        <begin position="573"/>
        <end position="592"/>
    </location>
</feature>
<reference evidence="5" key="1">
    <citation type="submission" date="2013-08" db="EMBL/GenBank/DDBJ databases">
        <authorList>
            <person name="Mendez C."/>
            <person name="Richter M."/>
            <person name="Ferrer M."/>
            <person name="Sanchez J."/>
        </authorList>
    </citation>
    <scope>NUCLEOTIDE SEQUENCE</scope>
</reference>
<gene>
    <name evidence="5" type="ORF">B1B_12288</name>
</gene>